<feature type="binding site" evidence="7">
    <location>
        <position position="136"/>
    </location>
    <ligand>
        <name>Zn(2+)</name>
        <dbReference type="ChEBI" id="CHEBI:29105"/>
        <note>catalytic</note>
    </ligand>
</feature>
<feature type="binding site" evidence="7">
    <location>
        <position position="132"/>
    </location>
    <ligand>
        <name>Zn(2+)</name>
        <dbReference type="ChEBI" id="CHEBI:29105"/>
        <note>catalytic</note>
    </ligand>
</feature>
<name>A0ABU8TLR6_9HYPH</name>
<sequence length="178" mass="19611">MSDTVQAADTRLPEDFQIDIAVQSSDWPEEAVLAGICQRAIDSTFVCAHLDAQAGSEVSLVFTSDEAIKALNKRWRNKDKPTNVLSFPGSDPDGEIYGPLLGDIIFAYETVCREADEMGIEFSAHLSHLVVHGMLHLFDYDHQENDEAEAMENQERQILAALGISDPYADAPLIADDD</sequence>
<protein>
    <recommendedName>
        <fullName evidence="7">Endoribonuclease YbeY</fullName>
        <ecNumber evidence="7">3.1.-.-</ecNumber>
    </recommendedName>
</protein>
<keyword evidence="7" id="KW-0698">rRNA processing</keyword>
<comment type="cofactor">
    <cofactor evidence="7">
        <name>Zn(2+)</name>
        <dbReference type="ChEBI" id="CHEBI:29105"/>
    </cofactor>
    <text evidence="7">Binds 1 zinc ion.</text>
</comment>
<keyword evidence="5 7" id="KW-0378">Hydrolase</keyword>
<evidence type="ECO:0000256" key="1">
    <source>
        <dbReference type="ARBA" id="ARBA00010875"/>
    </source>
</evidence>
<comment type="function">
    <text evidence="7">Single strand-specific metallo-endoribonuclease involved in late-stage 70S ribosome quality control and in maturation of the 3' terminus of the 16S rRNA.</text>
</comment>
<dbReference type="Gene3D" id="3.40.390.30">
    <property type="entry name" value="Metalloproteases ('zincins'), catalytic domain"/>
    <property type="match status" value="1"/>
</dbReference>
<keyword evidence="6 7" id="KW-0862">Zinc</keyword>
<dbReference type="SUPFAM" id="SSF55486">
    <property type="entry name" value="Metalloproteases ('zincins'), catalytic domain"/>
    <property type="match status" value="1"/>
</dbReference>
<evidence type="ECO:0000256" key="3">
    <source>
        <dbReference type="ARBA" id="ARBA00022723"/>
    </source>
</evidence>
<dbReference type="EC" id="3.1.-.-" evidence="7"/>
<evidence type="ECO:0000313" key="9">
    <source>
        <dbReference type="Proteomes" id="UP001385499"/>
    </source>
</evidence>
<keyword evidence="2 7" id="KW-0540">Nuclease</keyword>
<feature type="binding site" evidence="7">
    <location>
        <position position="142"/>
    </location>
    <ligand>
        <name>Zn(2+)</name>
        <dbReference type="ChEBI" id="CHEBI:29105"/>
        <note>catalytic</note>
    </ligand>
</feature>
<keyword evidence="3 7" id="KW-0479">Metal-binding</keyword>
<keyword evidence="7" id="KW-0690">Ribosome biogenesis</keyword>
<comment type="subcellular location">
    <subcellularLocation>
        <location evidence="7">Cytoplasm</location>
    </subcellularLocation>
</comment>
<evidence type="ECO:0000256" key="7">
    <source>
        <dbReference type="HAMAP-Rule" id="MF_00009"/>
    </source>
</evidence>
<organism evidence="8 9">
    <name type="scientific">Roseibium algae</name>
    <dbReference type="NCBI Taxonomy" id="3123038"/>
    <lineage>
        <taxon>Bacteria</taxon>
        <taxon>Pseudomonadati</taxon>
        <taxon>Pseudomonadota</taxon>
        <taxon>Alphaproteobacteria</taxon>
        <taxon>Hyphomicrobiales</taxon>
        <taxon>Stappiaceae</taxon>
        <taxon>Roseibium</taxon>
    </lineage>
</organism>
<evidence type="ECO:0000256" key="5">
    <source>
        <dbReference type="ARBA" id="ARBA00022801"/>
    </source>
</evidence>
<reference evidence="8 9" key="1">
    <citation type="submission" date="2024-02" db="EMBL/GenBank/DDBJ databases">
        <title>Roseibium algae sp. nov., isolated from marine alga (Grateloupia sp.), showing potential in myo-inositol conversion.</title>
        <authorList>
            <person name="Wang Y."/>
        </authorList>
    </citation>
    <scope>NUCLEOTIDE SEQUENCE [LARGE SCALE GENOMIC DNA]</scope>
    <source>
        <strain evidence="8 9">H3510</strain>
    </source>
</reference>
<dbReference type="Proteomes" id="UP001385499">
    <property type="component" value="Unassembled WGS sequence"/>
</dbReference>
<evidence type="ECO:0000256" key="4">
    <source>
        <dbReference type="ARBA" id="ARBA00022759"/>
    </source>
</evidence>
<comment type="similarity">
    <text evidence="1 7">Belongs to the endoribonuclease YbeY family.</text>
</comment>
<dbReference type="EMBL" id="JBAKIA010000009">
    <property type="protein sequence ID" value="MEJ8475114.1"/>
    <property type="molecule type" value="Genomic_DNA"/>
</dbReference>
<dbReference type="PANTHER" id="PTHR46986:SF1">
    <property type="entry name" value="ENDORIBONUCLEASE YBEY, CHLOROPLASTIC"/>
    <property type="match status" value="1"/>
</dbReference>
<keyword evidence="9" id="KW-1185">Reference proteome</keyword>
<evidence type="ECO:0000313" key="8">
    <source>
        <dbReference type="EMBL" id="MEJ8475114.1"/>
    </source>
</evidence>
<dbReference type="HAMAP" id="MF_00009">
    <property type="entry name" value="Endoribonucl_YbeY"/>
    <property type="match status" value="1"/>
</dbReference>
<keyword evidence="4 7" id="KW-0255">Endonuclease</keyword>
<evidence type="ECO:0000256" key="2">
    <source>
        <dbReference type="ARBA" id="ARBA00022722"/>
    </source>
</evidence>
<keyword evidence="7" id="KW-0963">Cytoplasm</keyword>
<proteinExistence type="inferred from homology"/>
<dbReference type="NCBIfam" id="TIGR00043">
    <property type="entry name" value="rRNA maturation RNase YbeY"/>
    <property type="match status" value="1"/>
</dbReference>
<accession>A0ABU8TLR6</accession>
<dbReference type="RefSeq" id="WP_340275008.1">
    <property type="nucleotide sequence ID" value="NZ_JBAKIA010000009.1"/>
</dbReference>
<dbReference type="InterPro" id="IPR002036">
    <property type="entry name" value="YbeY"/>
</dbReference>
<evidence type="ECO:0000256" key="6">
    <source>
        <dbReference type="ARBA" id="ARBA00022833"/>
    </source>
</evidence>
<gene>
    <name evidence="7 8" type="primary">ybeY</name>
    <name evidence="8" type="ORF">V6575_13545</name>
</gene>
<comment type="caution">
    <text evidence="8">The sequence shown here is derived from an EMBL/GenBank/DDBJ whole genome shotgun (WGS) entry which is preliminary data.</text>
</comment>
<dbReference type="PANTHER" id="PTHR46986">
    <property type="entry name" value="ENDORIBONUCLEASE YBEY, CHLOROPLASTIC"/>
    <property type="match status" value="1"/>
</dbReference>
<dbReference type="InterPro" id="IPR023091">
    <property type="entry name" value="MetalPrtase_cat_dom_sf_prd"/>
</dbReference>
<dbReference type="Pfam" id="PF02130">
    <property type="entry name" value="YbeY"/>
    <property type="match status" value="1"/>
</dbReference>